<dbReference type="EMBL" id="CAKLBY020000221">
    <property type="protein sequence ID" value="CAK7935413.1"/>
    <property type="molecule type" value="Genomic_DNA"/>
</dbReference>
<protein>
    <submittedName>
        <fullName evidence="2">Uncharacterized protein</fullName>
    </submittedName>
</protein>
<feature type="compositionally biased region" description="Low complexity" evidence="1">
    <location>
        <begin position="7"/>
        <end position="19"/>
    </location>
</feature>
<evidence type="ECO:0000256" key="1">
    <source>
        <dbReference type="SAM" id="MobiDB-lite"/>
    </source>
</evidence>
<accession>A0AAV1UQ92</accession>
<comment type="caution">
    <text evidence="2">The sequence shown here is derived from an EMBL/GenBank/DDBJ whole genome shotgun (WGS) entry which is preliminary data.</text>
</comment>
<reference evidence="2" key="1">
    <citation type="submission" date="2024-01" db="EMBL/GenBank/DDBJ databases">
        <authorList>
            <person name="Webb A."/>
        </authorList>
    </citation>
    <scope>NUCLEOTIDE SEQUENCE</scope>
    <source>
        <strain evidence="2">Pm1</strain>
    </source>
</reference>
<organism evidence="2 3">
    <name type="scientific">Peronospora matthiolae</name>
    <dbReference type="NCBI Taxonomy" id="2874970"/>
    <lineage>
        <taxon>Eukaryota</taxon>
        <taxon>Sar</taxon>
        <taxon>Stramenopiles</taxon>
        <taxon>Oomycota</taxon>
        <taxon>Peronosporomycetes</taxon>
        <taxon>Peronosporales</taxon>
        <taxon>Peronosporaceae</taxon>
        <taxon>Peronospora</taxon>
    </lineage>
</organism>
<gene>
    <name evidence="2" type="ORF">PM001_LOCUS20563</name>
</gene>
<name>A0AAV1UQ92_9STRA</name>
<evidence type="ECO:0000313" key="3">
    <source>
        <dbReference type="Proteomes" id="UP001162060"/>
    </source>
</evidence>
<sequence length="40" mass="4354">MGSRTGLSSASSKLHSQSQVWTQWTDESRERLMGATIADG</sequence>
<dbReference type="Proteomes" id="UP001162060">
    <property type="component" value="Unassembled WGS sequence"/>
</dbReference>
<feature type="region of interest" description="Disordered" evidence="1">
    <location>
        <begin position="1"/>
        <end position="27"/>
    </location>
</feature>
<dbReference type="AlphaFoldDB" id="A0AAV1UQ92"/>
<proteinExistence type="predicted"/>
<evidence type="ECO:0000313" key="2">
    <source>
        <dbReference type="EMBL" id="CAK7935413.1"/>
    </source>
</evidence>